<dbReference type="AlphaFoldDB" id="A0A6P8HRC0"/>
<dbReference type="GO" id="GO:0004930">
    <property type="term" value="F:G protein-coupled receptor activity"/>
    <property type="evidence" value="ECO:0007669"/>
    <property type="project" value="UniProtKB-KW"/>
</dbReference>
<sequence length="327" mass="37644">MNNTSNSSNPSDHHMEVSSIIHFNIIFICLSVVGILIVAANGLVFVLVYKRRTLLRKTNFFLISLAVSDISSGLIGIPLIILCNTYPYESLIKTMDICNKFLGISTILHLLSATIERYIKVLAPLHYRRLVTKKRIVMVLAGIWMISLLTPVIELSWYEDIEATQKYSLALLCCFVIFPLTLMTSITFHIFYLIREQKSRLKILANRTMAKKQQRRKQAERRAVMVYSAMSISFAIGWFPYFLSALFSDYVLKEDDEYPIPVWADYVFLFLKFSTGLIDPLLYTFFKTDFQTAMRSLLFNSYENINTRVTIHMSSLQAPNTQRSSSD</sequence>
<dbReference type="Gene3D" id="1.20.1070.10">
    <property type="entry name" value="Rhodopsin 7-helix transmembrane proteins"/>
    <property type="match status" value="1"/>
</dbReference>
<keyword evidence="3 9" id="KW-0812">Transmembrane</keyword>
<evidence type="ECO:0000256" key="7">
    <source>
        <dbReference type="ARBA" id="ARBA00023170"/>
    </source>
</evidence>
<feature type="transmembrane region" description="Helical" evidence="9">
    <location>
        <begin position="20"/>
        <end position="48"/>
    </location>
</feature>
<evidence type="ECO:0000259" key="10">
    <source>
        <dbReference type="PROSITE" id="PS50262"/>
    </source>
</evidence>
<dbReference type="InterPro" id="IPR050569">
    <property type="entry name" value="TAAR"/>
</dbReference>
<protein>
    <submittedName>
        <fullName evidence="12 13">Histamine H2 receptor-like</fullName>
    </submittedName>
</protein>
<dbReference type="OrthoDB" id="9894375at2759"/>
<feature type="transmembrane region" description="Helical" evidence="9">
    <location>
        <begin position="60"/>
        <end position="81"/>
    </location>
</feature>
<evidence type="ECO:0000313" key="12">
    <source>
        <dbReference type="RefSeq" id="XP_031558918.1"/>
    </source>
</evidence>
<evidence type="ECO:0000313" key="11">
    <source>
        <dbReference type="Proteomes" id="UP000515163"/>
    </source>
</evidence>
<gene>
    <name evidence="12 13" type="primary">LOC116295277</name>
</gene>
<dbReference type="RefSeq" id="XP_031558918.1">
    <property type="nucleotide sequence ID" value="XM_031703058.1"/>
</dbReference>
<keyword evidence="4 9" id="KW-1133">Transmembrane helix</keyword>
<dbReference type="Proteomes" id="UP000515163">
    <property type="component" value="Unplaced"/>
</dbReference>
<keyword evidence="11" id="KW-1185">Reference proteome</keyword>
<keyword evidence="5" id="KW-0297">G-protein coupled receptor</keyword>
<feature type="transmembrane region" description="Helical" evidence="9">
    <location>
        <begin position="139"/>
        <end position="157"/>
    </location>
</feature>
<feature type="transmembrane region" description="Helical" evidence="9">
    <location>
        <begin position="224"/>
        <end position="243"/>
    </location>
</feature>
<evidence type="ECO:0000256" key="4">
    <source>
        <dbReference type="ARBA" id="ARBA00022989"/>
    </source>
</evidence>
<dbReference type="SUPFAM" id="SSF81321">
    <property type="entry name" value="Family A G protein-coupled receptor-like"/>
    <property type="match status" value="1"/>
</dbReference>
<dbReference type="PROSITE" id="PS50262">
    <property type="entry name" value="G_PROTEIN_RECEP_F1_2"/>
    <property type="match status" value="1"/>
</dbReference>
<keyword evidence="6 9" id="KW-0472">Membrane</keyword>
<reference evidence="12 13" key="1">
    <citation type="submission" date="2025-04" db="UniProtKB">
        <authorList>
            <consortium name="RefSeq"/>
        </authorList>
    </citation>
    <scope>IDENTIFICATION</scope>
    <source>
        <tissue evidence="12 13">Tentacle</tissue>
    </source>
</reference>
<keyword evidence="7" id="KW-0675">Receptor</keyword>
<keyword evidence="8" id="KW-0807">Transducer</keyword>
<dbReference type="PANTHER" id="PTHR24249">
    <property type="entry name" value="HISTAMINE RECEPTOR-RELATED G-PROTEIN COUPLED RECEPTOR"/>
    <property type="match status" value="1"/>
</dbReference>
<evidence type="ECO:0000256" key="1">
    <source>
        <dbReference type="ARBA" id="ARBA00004651"/>
    </source>
</evidence>
<feature type="transmembrane region" description="Helical" evidence="9">
    <location>
        <begin position="263"/>
        <end position="286"/>
    </location>
</feature>
<name>A0A6P8HRC0_ACTTE</name>
<feature type="transmembrane region" description="Helical" evidence="9">
    <location>
        <begin position="169"/>
        <end position="194"/>
    </location>
</feature>
<dbReference type="Pfam" id="PF00001">
    <property type="entry name" value="7tm_1"/>
    <property type="match status" value="1"/>
</dbReference>
<proteinExistence type="predicted"/>
<evidence type="ECO:0000313" key="13">
    <source>
        <dbReference type="RefSeq" id="XP_031558919.1"/>
    </source>
</evidence>
<dbReference type="InterPro" id="IPR017452">
    <property type="entry name" value="GPCR_Rhodpsn_7TM"/>
</dbReference>
<dbReference type="GO" id="GO:0005886">
    <property type="term" value="C:plasma membrane"/>
    <property type="evidence" value="ECO:0007669"/>
    <property type="project" value="UniProtKB-SubCell"/>
</dbReference>
<dbReference type="GeneID" id="116295277"/>
<evidence type="ECO:0000256" key="6">
    <source>
        <dbReference type="ARBA" id="ARBA00023136"/>
    </source>
</evidence>
<feature type="domain" description="G-protein coupled receptors family 1 profile" evidence="10">
    <location>
        <begin position="40"/>
        <end position="283"/>
    </location>
</feature>
<keyword evidence="2" id="KW-1003">Cell membrane</keyword>
<feature type="transmembrane region" description="Helical" evidence="9">
    <location>
        <begin position="101"/>
        <end position="119"/>
    </location>
</feature>
<dbReference type="PRINTS" id="PR00237">
    <property type="entry name" value="GPCRRHODOPSN"/>
</dbReference>
<evidence type="ECO:0000256" key="9">
    <source>
        <dbReference type="SAM" id="Phobius"/>
    </source>
</evidence>
<comment type="subcellular location">
    <subcellularLocation>
        <location evidence="1">Cell membrane</location>
        <topology evidence="1">Multi-pass membrane protein</topology>
    </subcellularLocation>
</comment>
<accession>A0A6P8HRC0</accession>
<dbReference type="KEGG" id="aten:116295277"/>
<dbReference type="PANTHER" id="PTHR24249:SF372">
    <property type="entry name" value="G-PROTEIN COUPLED RECEPTORS FAMILY 1 PROFILE DOMAIN-CONTAINING PROTEIN"/>
    <property type="match status" value="1"/>
</dbReference>
<dbReference type="InterPro" id="IPR000276">
    <property type="entry name" value="GPCR_Rhodpsn"/>
</dbReference>
<dbReference type="RefSeq" id="XP_031558919.1">
    <property type="nucleotide sequence ID" value="XM_031703059.1"/>
</dbReference>
<organism evidence="11 13">
    <name type="scientific">Actinia tenebrosa</name>
    <name type="common">Australian red waratah sea anemone</name>
    <dbReference type="NCBI Taxonomy" id="6105"/>
    <lineage>
        <taxon>Eukaryota</taxon>
        <taxon>Metazoa</taxon>
        <taxon>Cnidaria</taxon>
        <taxon>Anthozoa</taxon>
        <taxon>Hexacorallia</taxon>
        <taxon>Actiniaria</taxon>
        <taxon>Actiniidae</taxon>
        <taxon>Actinia</taxon>
    </lineage>
</organism>
<evidence type="ECO:0000256" key="5">
    <source>
        <dbReference type="ARBA" id="ARBA00023040"/>
    </source>
</evidence>
<evidence type="ECO:0000256" key="3">
    <source>
        <dbReference type="ARBA" id="ARBA00022692"/>
    </source>
</evidence>
<evidence type="ECO:0000256" key="8">
    <source>
        <dbReference type="ARBA" id="ARBA00023224"/>
    </source>
</evidence>
<evidence type="ECO:0000256" key="2">
    <source>
        <dbReference type="ARBA" id="ARBA00022475"/>
    </source>
</evidence>
<dbReference type="CDD" id="cd00637">
    <property type="entry name" value="7tm_classA_rhodopsin-like"/>
    <property type="match status" value="1"/>
</dbReference>